<evidence type="ECO:0000256" key="21">
    <source>
        <dbReference type="ARBA" id="ARBA00023329"/>
    </source>
</evidence>
<keyword evidence="17" id="KW-0325">Glycoprotein</keyword>
<comment type="catalytic activity">
    <reaction evidence="24">
        <text>3 Na(+)(out) + phosphate(out) = 3 Na(+)(in) + phosphate(in)</text>
        <dbReference type="Rhea" id="RHEA:71255"/>
        <dbReference type="ChEBI" id="CHEBI:29101"/>
        <dbReference type="ChEBI" id="CHEBI:43474"/>
    </reaction>
</comment>
<evidence type="ECO:0000256" key="7">
    <source>
        <dbReference type="ARBA" id="ARBA00022599"/>
    </source>
</evidence>
<dbReference type="Gene3D" id="1.20.1250.20">
    <property type="entry name" value="MFS general substrate transporter like domains"/>
    <property type="match status" value="2"/>
</dbReference>
<dbReference type="GO" id="GO:0006814">
    <property type="term" value="P:sodium ion transport"/>
    <property type="evidence" value="ECO:0007669"/>
    <property type="project" value="UniProtKB-KW"/>
</dbReference>
<evidence type="ECO:0000256" key="12">
    <source>
        <dbReference type="ARBA" id="ARBA00023018"/>
    </source>
</evidence>
<evidence type="ECO:0000256" key="20">
    <source>
        <dbReference type="ARBA" id="ARBA00023303"/>
    </source>
</evidence>
<evidence type="ECO:0000256" key="23">
    <source>
        <dbReference type="ARBA" id="ARBA00034102"/>
    </source>
</evidence>
<evidence type="ECO:0000256" key="15">
    <source>
        <dbReference type="ARBA" id="ARBA00023136"/>
    </source>
</evidence>
<sequence>MESVKQRILAPGKEGLKNFAGKSLGQIYRVLEKKQEAGETIELTEDGKPLEVPERKAPLCDCTCFGLPRRYIIAIMSGLGFCISFGIRCNLGVAIVDMVNNSTVHRAGKVIKEKAKFNWDPETVGMIHGSFFWGYIITQIPGGYIASRLAANRVFGAAILLTSTLNMLIPSAARVHYGCVIFVRILQGLVEGVTYPACHGIWSKWAPPLERSRLATTSFCGSYAGAVIAMPLAGILVQYTGWSSVFYVYGSFGMVWYMFWLLVSYESPAKHPTITDEERRYIEESIGESANLLGAMEKFKTPWRKFFTSMPVYAIIVANFCRSWTFYLLLISQPAYFEEVFGFEISKVGMLSAVPHLVMTIIVPIGGQIADFLRSKQILSTTTVRKIMNCGGFGMEATLLLVVGYSHTRGVAISFLVLAVGFSGFAISGFNVNHLDIAPRYASILMGISNGVGTLSGMVCPIIVGAMTKNKSREEWQYVFLIAALVHYGGVIFYAIFASGEKQPWADPEETSEEKCGFIHEDELNEETGDITQNYINYGTTKSYGATTQANGGWPNGWEKKEEFVQEGVQDSYTYKDRDDYS</sequence>
<dbReference type="Proteomes" id="UP000006813">
    <property type="component" value="Unassembled WGS sequence"/>
</dbReference>
<dbReference type="GO" id="GO:0015297">
    <property type="term" value="F:antiporter activity"/>
    <property type="evidence" value="ECO:0007669"/>
    <property type="project" value="UniProtKB-KW"/>
</dbReference>
<comment type="catalytic activity">
    <reaction evidence="22">
        <text>chloride(in) = chloride(out)</text>
        <dbReference type="Rhea" id="RHEA:29823"/>
        <dbReference type="ChEBI" id="CHEBI:17996"/>
    </reaction>
</comment>
<dbReference type="GO" id="GO:0140788">
    <property type="term" value="F:L-glutamate uniporter activity"/>
    <property type="evidence" value="ECO:0007669"/>
    <property type="project" value="Ensembl"/>
</dbReference>
<feature type="transmembrane region" description="Helical" evidence="29">
    <location>
        <begin position="348"/>
        <end position="366"/>
    </location>
</feature>
<keyword evidence="21" id="KW-0968">Cytoplasmic vesicle</keyword>
<dbReference type="PROSITE" id="PS50850">
    <property type="entry name" value="MFS"/>
    <property type="match status" value="1"/>
</dbReference>
<dbReference type="EMBL" id="JH166511">
    <property type="protein sequence ID" value="EHA99488.1"/>
    <property type="molecule type" value="Genomic_DNA"/>
</dbReference>
<dbReference type="InterPro" id="IPR050382">
    <property type="entry name" value="MFS_Na/Anion_cotransporter"/>
</dbReference>
<dbReference type="GO" id="GO:0043005">
    <property type="term" value="C:neuron projection"/>
    <property type="evidence" value="ECO:0007669"/>
    <property type="project" value="UniProtKB-KW"/>
</dbReference>
<feature type="transmembrane region" description="Helical" evidence="29">
    <location>
        <begin position="306"/>
        <end position="328"/>
    </location>
</feature>
<evidence type="ECO:0000256" key="26">
    <source>
        <dbReference type="ARBA" id="ARBA00036683"/>
    </source>
</evidence>
<accession>G5AR28</accession>
<dbReference type="GO" id="GO:0005254">
    <property type="term" value="F:chloride channel activity"/>
    <property type="evidence" value="ECO:0007669"/>
    <property type="project" value="UniProtKB-KW"/>
</dbReference>
<dbReference type="FunCoup" id="G5AR28">
    <property type="interactions" value="351"/>
</dbReference>
<evidence type="ECO:0000256" key="8">
    <source>
        <dbReference type="ARBA" id="ARBA00022692"/>
    </source>
</evidence>
<comment type="catalytic activity">
    <reaction evidence="26">
        <text>L-glutamate(out) = L-glutamate(in)</text>
        <dbReference type="Rhea" id="RHEA:66336"/>
        <dbReference type="ChEBI" id="CHEBI:29985"/>
    </reaction>
</comment>
<evidence type="ECO:0000256" key="29">
    <source>
        <dbReference type="SAM" id="Phobius"/>
    </source>
</evidence>
<comment type="subcellular location">
    <subcellularLocation>
        <location evidence="2">Cell membrane</location>
        <topology evidence="2">Multi-pass membrane protein</topology>
    </subcellularLocation>
    <subcellularLocation>
        <location evidence="1">Cytoplasmic vesicle</location>
        <location evidence="1">Secretory vesicle</location>
        <location evidence="1">Synaptic vesicle membrane</location>
    </subcellularLocation>
    <subcellularLocation>
        <location evidence="23">Synapse</location>
        <location evidence="23">Synaptosome</location>
    </subcellularLocation>
</comment>
<feature type="transmembrane region" description="Helical" evidence="29">
    <location>
        <begin position="444"/>
        <end position="464"/>
    </location>
</feature>
<dbReference type="CDD" id="cd17382">
    <property type="entry name" value="MFS_SLC17A6_7_8_VGluT"/>
    <property type="match status" value="1"/>
</dbReference>
<comment type="similarity">
    <text evidence="27">Belongs to the major facilitator superfamily. Sodium/anion cotransporter family. VGLUT subfamily.</text>
</comment>
<evidence type="ECO:0000256" key="28">
    <source>
        <dbReference type="ARBA" id="ARBA00047912"/>
    </source>
</evidence>
<proteinExistence type="inferred from homology"/>
<dbReference type="FunFam" id="1.20.1250.20:FF:000004">
    <property type="entry name" value="vesicular glutamate transporter 2 isoform X1"/>
    <property type="match status" value="1"/>
</dbReference>
<keyword evidence="20" id="KW-0407">Ion channel</keyword>
<dbReference type="STRING" id="10181.G5AR28"/>
<evidence type="ECO:0000256" key="1">
    <source>
        <dbReference type="ARBA" id="ARBA00004432"/>
    </source>
</evidence>
<evidence type="ECO:0000256" key="13">
    <source>
        <dbReference type="ARBA" id="ARBA00023053"/>
    </source>
</evidence>
<keyword evidence="9" id="KW-0532">Neurotransmitter transport</keyword>
<keyword evidence="8 29" id="KW-0812">Transmembrane</keyword>
<dbReference type="Pfam" id="PF07690">
    <property type="entry name" value="MFS_1"/>
    <property type="match status" value="1"/>
</dbReference>
<keyword evidence="18" id="KW-0739">Sodium transport</keyword>
<evidence type="ECO:0000256" key="4">
    <source>
        <dbReference type="ARBA" id="ARBA00022449"/>
    </source>
</evidence>
<dbReference type="GO" id="GO:0015293">
    <property type="term" value="F:symporter activity"/>
    <property type="evidence" value="ECO:0007669"/>
    <property type="project" value="UniProtKB-KW"/>
</dbReference>
<dbReference type="PANTHER" id="PTHR11662">
    <property type="entry name" value="SOLUTE CARRIER FAMILY 17"/>
    <property type="match status" value="1"/>
</dbReference>
<dbReference type="InterPro" id="IPR011701">
    <property type="entry name" value="MFS"/>
</dbReference>
<evidence type="ECO:0000313" key="31">
    <source>
        <dbReference type="EMBL" id="EHA99488.1"/>
    </source>
</evidence>
<feature type="transmembrane region" description="Helical" evidence="29">
    <location>
        <begin position="411"/>
        <end position="432"/>
    </location>
</feature>
<dbReference type="GO" id="GO:0006817">
    <property type="term" value="P:phosphate ion transport"/>
    <property type="evidence" value="ECO:0007669"/>
    <property type="project" value="UniProtKB-KW"/>
</dbReference>
<evidence type="ECO:0000256" key="11">
    <source>
        <dbReference type="ARBA" id="ARBA00022989"/>
    </source>
</evidence>
<dbReference type="GO" id="GO:0060076">
    <property type="term" value="C:excitatory synapse"/>
    <property type="evidence" value="ECO:0007669"/>
    <property type="project" value="TreeGrafter"/>
</dbReference>
<evidence type="ECO:0000313" key="32">
    <source>
        <dbReference type="Proteomes" id="UP000006813"/>
    </source>
</evidence>
<organism evidence="31 32">
    <name type="scientific">Heterocephalus glaber</name>
    <name type="common">Naked mole rat</name>
    <dbReference type="NCBI Taxonomy" id="10181"/>
    <lineage>
        <taxon>Eukaryota</taxon>
        <taxon>Metazoa</taxon>
        <taxon>Chordata</taxon>
        <taxon>Craniata</taxon>
        <taxon>Vertebrata</taxon>
        <taxon>Euteleostomi</taxon>
        <taxon>Mammalia</taxon>
        <taxon>Eutheria</taxon>
        <taxon>Euarchontoglires</taxon>
        <taxon>Glires</taxon>
        <taxon>Rodentia</taxon>
        <taxon>Hystricomorpha</taxon>
        <taxon>Bathyergidae</taxon>
        <taxon>Heterocephalus</taxon>
    </lineage>
</organism>
<keyword evidence="13" id="KW-0915">Sodium</keyword>
<keyword evidence="7" id="KW-0771">Synaptosome</keyword>
<keyword evidence="10" id="KW-0769">Symport</keyword>
<keyword evidence="11 29" id="KW-1133">Transmembrane helix</keyword>
<evidence type="ECO:0000256" key="3">
    <source>
        <dbReference type="ARBA" id="ARBA00022448"/>
    </source>
</evidence>
<evidence type="ECO:0000256" key="9">
    <source>
        <dbReference type="ARBA" id="ARBA00022775"/>
    </source>
</evidence>
<dbReference type="GO" id="GO:0005326">
    <property type="term" value="F:neurotransmitter transmembrane transporter activity"/>
    <property type="evidence" value="ECO:0007669"/>
    <property type="project" value="TreeGrafter"/>
</dbReference>
<dbReference type="FunFam" id="1.20.1250.20:FF:000005">
    <property type="entry name" value="vesicular glutamate transporter 2 isoform X1"/>
    <property type="match status" value="1"/>
</dbReference>
<evidence type="ECO:0000256" key="25">
    <source>
        <dbReference type="ARBA" id="ARBA00036616"/>
    </source>
</evidence>
<evidence type="ECO:0000256" key="27">
    <source>
        <dbReference type="ARBA" id="ARBA00038044"/>
    </source>
</evidence>
<dbReference type="SUPFAM" id="SSF103473">
    <property type="entry name" value="MFS general substrate transporter"/>
    <property type="match status" value="1"/>
</dbReference>
<keyword evidence="14" id="KW-0406">Ion transport</keyword>
<evidence type="ECO:0000256" key="14">
    <source>
        <dbReference type="ARBA" id="ARBA00023065"/>
    </source>
</evidence>
<keyword evidence="3" id="KW-0813">Transport</keyword>
<evidence type="ECO:0000256" key="17">
    <source>
        <dbReference type="ARBA" id="ARBA00023180"/>
    </source>
</evidence>
<evidence type="ECO:0000256" key="10">
    <source>
        <dbReference type="ARBA" id="ARBA00022847"/>
    </source>
</evidence>
<evidence type="ECO:0000256" key="19">
    <source>
        <dbReference type="ARBA" id="ARBA00023214"/>
    </source>
</evidence>
<reference evidence="31 32" key="1">
    <citation type="journal article" date="2011" name="Nature">
        <title>Genome sequencing reveals insights into physiology and longevity of the naked mole rat.</title>
        <authorList>
            <person name="Kim E.B."/>
            <person name="Fang X."/>
            <person name="Fushan A.A."/>
            <person name="Huang Z."/>
            <person name="Lobanov A.V."/>
            <person name="Han L."/>
            <person name="Marino S.M."/>
            <person name="Sun X."/>
            <person name="Turanov A.A."/>
            <person name="Yang P."/>
            <person name="Yim S.H."/>
            <person name="Zhao X."/>
            <person name="Kasaikina M.V."/>
            <person name="Stoletzki N."/>
            <person name="Peng C."/>
            <person name="Polak P."/>
            <person name="Xiong Z."/>
            <person name="Kiezun A."/>
            <person name="Zhu Y."/>
            <person name="Chen Y."/>
            <person name="Kryukov G.V."/>
            <person name="Zhang Q."/>
            <person name="Peshkin L."/>
            <person name="Yang L."/>
            <person name="Bronson R.T."/>
            <person name="Buffenstein R."/>
            <person name="Wang B."/>
            <person name="Han C."/>
            <person name="Li Q."/>
            <person name="Chen L."/>
            <person name="Zhao W."/>
            <person name="Sunyaev S.R."/>
            <person name="Park T.J."/>
            <person name="Zhang G."/>
            <person name="Wang J."/>
            <person name="Gladyshev V.N."/>
        </authorList>
    </citation>
    <scope>NUCLEOTIDE SEQUENCE [LARGE SCALE GENOMIC DNA]</scope>
</reference>
<dbReference type="GO" id="GO:0035249">
    <property type="term" value="P:synaptic transmission, glutamatergic"/>
    <property type="evidence" value="ECO:0007669"/>
    <property type="project" value="TreeGrafter"/>
</dbReference>
<evidence type="ECO:0000256" key="5">
    <source>
        <dbReference type="ARBA" id="ARBA00022475"/>
    </source>
</evidence>
<dbReference type="GO" id="GO:0050803">
    <property type="term" value="P:regulation of synapse structure or activity"/>
    <property type="evidence" value="ECO:0007669"/>
    <property type="project" value="TreeGrafter"/>
</dbReference>
<keyword evidence="16" id="KW-0869">Chloride channel</keyword>
<keyword evidence="19" id="KW-0868">Chloride</keyword>
<keyword evidence="5" id="KW-1003">Cell membrane</keyword>
<dbReference type="PANTHER" id="PTHR11662:SF201">
    <property type="entry name" value="VESICULAR GLUTAMATE TRANSPORTER 2"/>
    <property type="match status" value="1"/>
</dbReference>
<keyword evidence="6" id="KW-0592">Phosphate transport</keyword>
<protein>
    <submittedName>
        <fullName evidence="31">Vesicular glutamate transporter 2</fullName>
    </submittedName>
</protein>
<dbReference type="GO" id="GO:0034707">
    <property type="term" value="C:chloride channel complex"/>
    <property type="evidence" value="ECO:0007669"/>
    <property type="project" value="UniProtKB-KW"/>
</dbReference>
<dbReference type="GO" id="GO:0030672">
    <property type="term" value="C:synaptic vesicle membrane"/>
    <property type="evidence" value="ECO:0007669"/>
    <property type="project" value="UniProtKB-SubCell"/>
</dbReference>
<evidence type="ECO:0000256" key="2">
    <source>
        <dbReference type="ARBA" id="ARBA00004651"/>
    </source>
</evidence>
<dbReference type="InterPro" id="IPR036259">
    <property type="entry name" value="MFS_trans_sf"/>
</dbReference>
<feature type="transmembrane region" description="Helical" evidence="29">
    <location>
        <begin position="476"/>
        <end position="497"/>
    </location>
</feature>
<comment type="catalytic activity">
    <reaction evidence="28">
        <text>K(+)(in) + H(+)(out) = K(+)(out) + H(+)(in)</text>
        <dbReference type="Rhea" id="RHEA:29467"/>
        <dbReference type="ChEBI" id="CHEBI:15378"/>
        <dbReference type="ChEBI" id="CHEBI:29103"/>
    </reaction>
</comment>
<gene>
    <name evidence="31" type="ORF">GW7_06387</name>
</gene>
<dbReference type="GO" id="GO:0055062">
    <property type="term" value="P:phosphate ion homeostasis"/>
    <property type="evidence" value="ECO:0007669"/>
    <property type="project" value="Ensembl"/>
</dbReference>
<dbReference type="AlphaFoldDB" id="G5AR28"/>
<evidence type="ECO:0000256" key="6">
    <source>
        <dbReference type="ARBA" id="ARBA00022592"/>
    </source>
</evidence>
<evidence type="ECO:0000256" key="22">
    <source>
        <dbReference type="ARBA" id="ARBA00024167"/>
    </source>
</evidence>
<evidence type="ECO:0000256" key="24">
    <source>
        <dbReference type="ARBA" id="ARBA00035839"/>
    </source>
</evidence>
<feature type="transmembrane region" description="Helical" evidence="29">
    <location>
        <begin position="245"/>
        <end position="263"/>
    </location>
</feature>
<name>G5AR28_HETGA</name>
<feature type="transmembrane region" description="Helical" evidence="29">
    <location>
        <begin position="214"/>
        <end position="239"/>
    </location>
</feature>
<keyword evidence="4" id="KW-0050">Antiport</keyword>
<evidence type="ECO:0000259" key="30">
    <source>
        <dbReference type="PROSITE" id="PS50850"/>
    </source>
</evidence>
<feature type="domain" description="Major facilitator superfamily (MFS) profile" evidence="30">
    <location>
        <begin position="70"/>
        <end position="502"/>
    </location>
</feature>
<dbReference type="InParanoid" id="G5AR28"/>
<comment type="catalytic activity">
    <reaction evidence="25">
        <text>phosphate(in) = phosphate(out)</text>
        <dbReference type="Rhea" id="RHEA:32823"/>
        <dbReference type="ChEBI" id="CHEBI:43474"/>
    </reaction>
</comment>
<dbReference type="eggNOG" id="KOG2532">
    <property type="taxonomic scope" value="Eukaryota"/>
</dbReference>
<dbReference type="GO" id="GO:0005886">
    <property type="term" value="C:plasma membrane"/>
    <property type="evidence" value="ECO:0007669"/>
    <property type="project" value="UniProtKB-SubCell"/>
</dbReference>
<dbReference type="GO" id="GO:0098700">
    <property type="term" value="P:neurotransmitter loading into synaptic vesicle"/>
    <property type="evidence" value="ECO:0007669"/>
    <property type="project" value="TreeGrafter"/>
</dbReference>
<keyword evidence="12" id="KW-0770">Synapse</keyword>
<dbReference type="OMA" id="YNEQSQM"/>
<feature type="transmembrane region" description="Helical" evidence="29">
    <location>
        <begin position="387"/>
        <end position="405"/>
    </location>
</feature>
<keyword evidence="15 29" id="KW-0472">Membrane</keyword>
<evidence type="ECO:0000256" key="18">
    <source>
        <dbReference type="ARBA" id="ARBA00023201"/>
    </source>
</evidence>
<evidence type="ECO:0000256" key="16">
    <source>
        <dbReference type="ARBA" id="ARBA00023173"/>
    </source>
</evidence>
<dbReference type="InterPro" id="IPR020846">
    <property type="entry name" value="MFS_dom"/>
</dbReference>